<evidence type="ECO:0000313" key="3">
    <source>
        <dbReference type="Proteomes" id="UP000550729"/>
    </source>
</evidence>
<feature type="domain" description="AMP-dependent synthetase/ligase" evidence="1">
    <location>
        <begin position="2"/>
        <end position="92"/>
    </location>
</feature>
<gene>
    <name evidence="2" type="ORF">HH308_29410</name>
</gene>
<dbReference type="Proteomes" id="UP000550729">
    <property type="component" value="Unassembled WGS sequence"/>
</dbReference>
<dbReference type="Gene3D" id="3.40.50.980">
    <property type="match status" value="2"/>
</dbReference>
<protein>
    <submittedName>
        <fullName evidence="2">Amino acid adenylation domain-containing protein</fullName>
    </submittedName>
</protein>
<evidence type="ECO:0000313" key="2">
    <source>
        <dbReference type="EMBL" id="NMO05340.1"/>
    </source>
</evidence>
<feature type="non-terminal residue" evidence="2">
    <location>
        <position position="112"/>
    </location>
</feature>
<dbReference type="InterPro" id="IPR000873">
    <property type="entry name" value="AMP-dep_synth/lig_dom"/>
</dbReference>
<keyword evidence="3" id="KW-1185">Reference proteome</keyword>
<dbReference type="Pfam" id="PF00501">
    <property type="entry name" value="AMP-binding"/>
    <property type="match status" value="1"/>
</dbReference>
<accession>A0A848L2U7</accession>
<organism evidence="2 3">
    <name type="scientific">Gordonia asplenii</name>
    <dbReference type="NCBI Taxonomy" id="2725283"/>
    <lineage>
        <taxon>Bacteria</taxon>
        <taxon>Bacillati</taxon>
        <taxon>Actinomycetota</taxon>
        <taxon>Actinomycetes</taxon>
        <taxon>Mycobacteriales</taxon>
        <taxon>Gordoniaceae</taxon>
        <taxon>Gordonia</taxon>
    </lineage>
</organism>
<reference evidence="2 3" key="1">
    <citation type="submission" date="2020-04" db="EMBL/GenBank/DDBJ databases">
        <title>Gordonia sp. nov. TBRC 11910.</title>
        <authorList>
            <person name="Suriyachadkun C."/>
        </authorList>
    </citation>
    <scope>NUCLEOTIDE SEQUENCE [LARGE SCALE GENOMIC DNA]</scope>
    <source>
        <strain evidence="2 3">TBRC 11910</strain>
    </source>
</reference>
<feature type="non-terminal residue" evidence="2">
    <location>
        <position position="1"/>
    </location>
</feature>
<dbReference type="PANTHER" id="PTHR43767:SF10">
    <property type="entry name" value="SURFACTIN SYNTHASE SUBUNIT 1"/>
    <property type="match status" value="1"/>
</dbReference>
<comment type="caution">
    <text evidence="2">The sequence shown here is derived from an EMBL/GenBank/DDBJ whole genome shotgun (WGS) entry which is preliminary data.</text>
</comment>
<proteinExistence type="predicted"/>
<dbReference type="PANTHER" id="PTHR43767">
    <property type="entry name" value="LONG-CHAIN-FATTY-ACID--COA LIGASE"/>
    <property type="match status" value="1"/>
</dbReference>
<dbReference type="RefSeq" id="WP_170197838.1">
    <property type="nucleotide sequence ID" value="NZ_JABBNB010000113.1"/>
</dbReference>
<dbReference type="SUPFAM" id="SSF56801">
    <property type="entry name" value="Acetyl-CoA synthetase-like"/>
    <property type="match status" value="1"/>
</dbReference>
<name>A0A848L2U7_9ACTN</name>
<dbReference type="AlphaFoldDB" id="A0A848L2U7"/>
<sequence length="112" mass="11425">GVAVVDGVRVVSRREFAARVNCFARELISVGVGPESAVAVSVERGVDMLVAVHAVIVAGGQYVPVAVDAPVERAGYQVESAGVRVVVVSAGDVVPQWVSAVSGVRVVVVDSS</sequence>
<dbReference type="EMBL" id="JABBNB010000113">
    <property type="protein sequence ID" value="NMO05340.1"/>
    <property type="molecule type" value="Genomic_DNA"/>
</dbReference>
<dbReference type="InterPro" id="IPR050237">
    <property type="entry name" value="ATP-dep_AMP-bd_enzyme"/>
</dbReference>
<evidence type="ECO:0000259" key="1">
    <source>
        <dbReference type="Pfam" id="PF00501"/>
    </source>
</evidence>